<dbReference type="Proteomes" id="UP000467522">
    <property type="component" value="Unassembled WGS sequence"/>
</dbReference>
<reference evidence="4" key="1">
    <citation type="journal article" date="2020" name="MBio">
        <title>Horizontal gene transfer to a defensive symbiont with a reduced genome amongst a multipartite beetle microbiome.</title>
        <authorList>
            <person name="Waterworth S.C."/>
            <person name="Florez L.V."/>
            <person name="Rees E.R."/>
            <person name="Hertweck C."/>
            <person name="Kaltenpoth M."/>
            <person name="Kwan J.C."/>
        </authorList>
    </citation>
    <scope>NUCLEOTIDE SEQUENCE [LARGE SCALE GENOMIC DNA]</scope>
</reference>
<evidence type="ECO:0000313" key="3">
    <source>
        <dbReference type="EMBL" id="KAF1038040.1"/>
    </source>
</evidence>
<sequence>MYWPMPCGNGAHSRATRDEGNADMTDFPSDASAIPGEPAASGPTASTAPVPPGKLFTMAGIGWAAFLGSPLAGGILLAANARRLGQRALAQRQILATALVTLVSIVLYAAVDIPETSMVPHALVHAVVIAGLAGTIIYARHAQGAAVDAHRAAGGALQSNWRAAGIGLLTLLGVWLSIAVVVVALGVAGVLNFNNDLQLVRNYPAPAELRLPAGWRVANQPEDRGNASYRIRRFRFGLISAGIDFVIGDKSDDALSSLCDGWDDPVKEGGSEIESSHAANGTIAGRPALTCEHKEALNDAVVHQVVVATSGDTKTCALIYTAREENYARYLPEFDRVRDSLRCP</sequence>
<keyword evidence="2" id="KW-1133">Transmembrane helix</keyword>
<feature type="transmembrane region" description="Helical" evidence="2">
    <location>
        <begin position="123"/>
        <end position="142"/>
    </location>
</feature>
<dbReference type="EMBL" id="WNDV01000007">
    <property type="protein sequence ID" value="KAF1038040.1"/>
    <property type="molecule type" value="Genomic_DNA"/>
</dbReference>
<feature type="region of interest" description="Disordered" evidence="1">
    <location>
        <begin position="1"/>
        <end position="47"/>
    </location>
</feature>
<dbReference type="AlphaFoldDB" id="A0A833PVI2"/>
<feature type="transmembrane region" description="Helical" evidence="2">
    <location>
        <begin position="93"/>
        <end position="111"/>
    </location>
</feature>
<comment type="caution">
    <text evidence="3">The sequence shown here is derived from an EMBL/GenBank/DDBJ whole genome shotgun (WGS) entry which is preliminary data.</text>
</comment>
<feature type="transmembrane region" description="Helical" evidence="2">
    <location>
        <begin position="163"/>
        <end position="191"/>
    </location>
</feature>
<evidence type="ECO:0000256" key="1">
    <source>
        <dbReference type="SAM" id="MobiDB-lite"/>
    </source>
</evidence>
<evidence type="ECO:0000256" key="2">
    <source>
        <dbReference type="SAM" id="Phobius"/>
    </source>
</evidence>
<proteinExistence type="predicted"/>
<protein>
    <submittedName>
        <fullName evidence="3">Uncharacterized protein</fullName>
    </submittedName>
</protein>
<keyword evidence="2" id="KW-0472">Membrane</keyword>
<name>A0A833PVI2_BURL3</name>
<feature type="compositionally biased region" description="Low complexity" evidence="1">
    <location>
        <begin position="38"/>
        <end position="47"/>
    </location>
</feature>
<gene>
    <name evidence="3" type="ORF">GAK33_02766</name>
</gene>
<evidence type="ECO:0000313" key="4">
    <source>
        <dbReference type="Proteomes" id="UP000467522"/>
    </source>
</evidence>
<organism evidence="3 4">
    <name type="scientific">Burkholderia lata (strain ATCC 17760 / DSM 23089 / LMG 22485 / NCIMB 9086 / R18194 / 383)</name>
    <dbReference type="NCBI Taxonomy" id="482957"/>
    <lineage>
        <taxon>Bacteria</taxon>
        <taxon>Pseudomonadati</taxon>
        <taxon>Pseudomonadota</taxon>
        <taxon>Betaproteobacteria</taxon>
        <taxon>Burkholderiales</taxon>
        <taxon>Burkholderiaceae</taxon>
        <taxon>Burkholderia</taxon>
        <taxon>Burkholderia cepacia complex</taxon>
    </lineage>
</organism>
<feature type="transmembrane region" description="Helical" evidence="2">
    <location>
        <begin position="61"/>
        <end position="81"/>
    </location>
</feature>
<accession>A0A833PVI2</accession>
<keyword evidence="2" id="KW-0812">Transmembrane</keyword>